<dbReference type="PATRIC" id="fig|1300343.5.peg.1647"/>
<evidence type="ECO:0000313" key="3">
    <source>
        <dbReference type="Proteomes" id="UP000030140"/>
    </source>
</evidence>
<dbReference type="InterPro" id="IPR038727">
    <property type="entry name" value="NadR/Ttd14_AAA_dom"/>
</dbReference>
<organism evidence="2 3">
    <name type="scientific">Dokdonia donghaensis DSW-1</name>
    <dbReference type="NCBI Taxonomy" id="1300343"/>
    <lineage>
        <taxon>Bacteria</taxon>
        <taxon>Pseudomonadati</taxon>
        <taxon>Bacteroidota</taxon>
        <taxon>Flavobacteriia</taxon>
        <taxon>Flavobacteriales</taxon>
        <taxon>Flavobacteriaceae</taxon>
        <taxon>Dokdonia</taxon>
    </lineage>
</organism>
<dbReference type="SUPFAM" id="SSF52540">
    <property type="entry name" value="P-loop containing nucleoside triphosphate hydrolases"/>
    <property type="match status" value="1"/>
</dbReference>
<comment type="caution">
    <text evidence="2">The sequence shown here is derived from an EMBL/GenBank/DDBJ whole genome shotgun (WGS) entry which is preliminary data.</text>
</comment>
<dbReference type="OrthoDB" id="5638848at2"/>
<name>A0A0A2GXT6_9FLAO</name>
<reference evidence="2 3" key="1">
    <citation type="submission" date="2014-10" db="EMBL/GenBank/DDBJ databases">
        <title>Draft genome sequence of the proteorhodopsin-containing marine bacterium Dokdonia donghaensis.</title>
        <authorList>
            <person name="Gomez-Consarnau L."/>
            <person name="Gonzalez J.M."/>
            <person name="Riedel T."/>
            <person name="Jaenicke S."/>
            <person name="Wagner-Doebler I."/>
            <person name="Fuhrman J.A."/>
        </authorList>
    </citation>
    <scope>NUCLEOTIDE SEQUENCE [LARGE SCALE GENOMIC DNA]</scope>
    <source>
        <strain evidence="2 3">DSW-1</strain>
    </source>
</reference>
<dbReference type="Proteomes" id="UP000030140">
    <property type="component" value="Unassembled WGS sequence"/>
</dbReference>
<evidence type="ECO:0000313" key="2">
    <source>
        <dbReference type="EMBL" id="KGO08079.1"/>
    </source>
</evidence>
<dbReference type="Pfam" id="PF13521">
    <property type="entry name" value="AAA_28"/>
    <property type="match status" value="1"/>
</dbReference>
<dbReference type="KEGG" id="ddo:I597_1642"/>
<evidence type="ECO:0000259" key="1">
    <source>
        <dbReference type="Pfam" id="PF13521"/>
    </source>
</evidence>
<protein>
    <submittedName>
        <fullName evidence="2">ATPase</fullName>
    </submittedName>
</protein>
<keyword evidence="3" id="KW-1185">Reference proteome</keyword>
<dbReference type="Gene3D" id="3.40.50.300">
    <property type="entry name" value="P-loop containing nucleotide triphosphate hydrolases"/>
    <property type="match status" value="1"/>
</dbReference>
<sequence>MPKRILLIGGPSTGKTTLLNHLENLGYACLEEISRQVISNAQKEGIDQLFLEKPLLFSTLLRDARIKQFKDVDGFKNDFVFIDRGIPDTVAYMDFVNQEYPEDFIEACKAHTYDLVFILPTWEKIHVIDQERYETFDQAKEIEEHLVQTYKQYGYSPIPVPTGPVEERAQFILNTLTS</sequence>
<accession>A0A0A2GXT6</accession>
<gene>
    <name evidence="2" type="ORF">NV36_13780</name>
</gene>
<dbReference type="EMBL" id="JSAQ01000001">
    <property type="protein sequence ID" value="KGO08079.1"/>
    <property type="molecule type" value="Genomic_DNA"/>
</dbReference>
<dbReference type="AlphaFoldDB" id="A0A0A2GXT6"/>
<feature type="domain" description="NadR/Ttd14 AAA" evidence="1">
    <location>
        <begin position="4"/>
        <end position="168"/>
    </location>
</feature>
<dbReference type="RefSeq" id="WP_035329110.1">
    <property type="nucleotide sequence ID" value="NZ_CP015125.1"/>
</dbReference>
<dbReference type="InterPro" id="IPR027417">
    <property type="entry name" value="P-loop_NTPase"/>
</dbReference>
<proteinExistence type="predicted"/>